<evidence type="ECO:0000256" key="5">
    <source>
        <dbReference type="ARBA" id="ARBA00023014"/>
    </source>
</evidence>
<dbReference type="GO" id="GO:0003824">
    <property type="term" value="F:catalytic activity"/>
    <property type="evidence" value="ECO:0007669"/>
    <property type="project" value="InterPro"/>
</dbReference>
<evidence type="ECO:0000256" key="1">
    <source>
        <dbReference type="ARBA" id="ARBA00001966"/>
    </source>
</evidence>
<sequence>MSPLPAPQTPDFPLKHRLRHPQGVASSGTLMAQASGMLGDGSKSVKVHHLVKAPENTADSVRKRESWDATEPATVYKTPEVLPDGTPCTAATVIFRTRGCVWWWKSGCTFCGYFNDVRDDVTADDLFAQWEEAKRRLDDFEGCSMVKVYTSGTFFEDRENPPEWQEAILRETHERGLHLVIEAQAQLCTPEKLAWVAERHPGCTVAVGLEAYDDAVLRFHVNKGFSTKQWHRSVDMLRDNGLRVKTYLLFKPPFMSEGDALELTSRWISQVAPLSDDVSVNPMNIQKRTIVERLFRNREYRPPWLWSLVEMMERVHDDISEAQTRIIVHPTAAGRIRGAHNCGACDAEVVAAIERYSVSGDTREFADLDCDCKRVWRAEVDNDLSLPAPLGTGVDRRGAPVDLARAP</sequence>
<name>A0A2V3HTL6_9ARCH</name>
<feature type="domain" description="Elp3/MiaA/NifB-like radical SAM core" evidence="6">
    <location>
        <begin position="90"/>
        <end position="314"/>
    </location>
</feature>
<dbReference type="PANTHER" id="PTHR43409">
    <property type="entry name" value="ANAEROBIC MAGNESIUM-PROTOPORPHYRIN IX MONOMETHYL ESTER CYCLASE-RELATED"/>
    <property type="match status" value="1"/>
</dbReference>
<dbReference type="Gene3D" id="3.20.20.70">
    <property type="entry name" value="Aldolase class I"/>
    <property type="match status" value="1"/>
</dbReference>
<keyword evidence="4" id="KW-0408">Iron</keyword>
<dbReference type="NCBIfam" id="TIGR01210">
    <property type="entry name" value="archaeosine biosynthesis radical SAM protein RaSEA"/>
    <property type="match status" value="1"/>
</dbReference>
<evidence type="ECO:0000259" key="6">
    <source>
        <dbReference type="SMART" id="SM00729"/>
    </source>
</evidence>
<dbReference type="SMART" id="SM00729">
    <property type="entry name" value="Elp3"/>
    <property type="match status" value="1"/>
</dbReference>
<evidence type="ECO:0000256" key="3">
    <source>
        <dbReference type="ARBA" id="ARBA00022723"/>
    </source>
</evidence>
<evidence type="ECO:0000256" key="4">
    <source>
        <dbReference type="ARBA" id="ARBA00023004"/>
    </source>
</evidence>
<protein>
    <submittedName>
        <fullName evidence="7">TIGR01210 family radical SAM protein</fullName>
    </submittedName>
</protein>
<evidence type="ECO:0000313" key="8">
    <source>
        <dbReference type="Proteomes" id="UP000248161"/>
    </source>
</evidence>
<keyword evidence="2" id="KW-0949">S-adenosyl-L-methionine</keyword>
<evidence type="ECO:0000313" key="7">
    <source>
        <dbReference type="EMBL" id="PXF22463.1"/>
    </source>
</evidence>
<keyword evidence="5" id="KW-0411">Iron-sulfur</keyword>
<dbReference type="EMBL" id="PSPG01000001">
    <property type="protein sequence ID" value="PXF22463.1"/>
    <property type="molecule type" value="Genomic_DNA"/>
</dbReference>
<keyword evidence="3" id="KW-0479">Metal-binding</keyword>
<dbReference type="InterPro" id="IPR006638">
    <property type="entry name" value="Elp3/MiaA/NifB-like_rSAM"/>
</dbReference>
<evidence type="ECO:0000256" key="2">
    <source>
        <dbReference type="ARBA" id="ARBA00022691"/>
    </source>
</evidence>
<dbReference type="GO" id="GO:0051536">
    <property type="term" value="F:iron-sulfur cluster binding"/>
    <property type="evidence" value="ECO:0007669"/>
    <property type="project" value="UniProtKB-KW"/>
</dbReference>
<dbReference type="InterPro" id="IPR007197">
    <property type="entry name" value="rSAM"/>
</dbReference>
<dbReference type="AlphaFoldDB" id="A0A2V3HTL6"/>
<gene>
    <name evidence="7" type="ORF">CXX69_00575</name>
</gene>
<organism evidence="7 8">
    <name type="scientific">Candidatus Thalassarchaeum betae</name>
    <dbReference type="NCBI Taxonomy" id="2599289"/>
    <lineage>
        <taxon>Archaea</taxon>
        <taxon>Methanobacteriati</taxon>
        <taxon>Thermoplasmatota</taxon>
        <taxon>Candidatus Poseidoniia</taxon>
        <taxon>Candidatus Poseidoniales</taxon>
        <taxon>Candidatus Thalassarchaeaceae</taxon>
        <taxon>Candidatus Thalassarchaeum</taxon>
    </lineage>
</organism>
<comment type="cofactor">
    <cofactor evidence="1">
        <name>[4Fe-4S] cluster</name>
        <dbReference type="ChEBI" id="CHEBI:49883"/>
    </cofactor>
</comment>
<proteinExistence type="predicted"/>
<dbReference type="SUPFAM" id="SSF102114">
    <property type="entry name" value="Radical SAM enzymes"/>
    <property type="match status" value="1"/>
</dbReference>
<dbReference type="SFLD" id="SFLDS00029">
    <property type="entry name" value="Radical_SAM"/>
    <property type="match status" value="1"/>
</dbReference>
<dbReference type="Proteomes" id="UP000248161">
    <property type="component" value="Unassembled WGS sequence"/>
</dbReference>
<dbReference type="InterPro" id="IPR005909">
    <property type="entry name" value="RaSEA"/>
</dbReference>
<dbReference type="InterPro" id="IPR051198">
    <property type="entry name" value="BchE-like"/>
</dbReference>
<dbReference type="InterPro" id="IPR013785">
    <property type="entry name" value="Aldolase_TIM"/>
</dbReference>
<reference evidence="7 8" key="1">
    <citation type="journal article" date="2015" name="Nat. Commun.">
        <title>Genomic and transcriptomic evidence for scavenging of diverse organic compounds by widespread deep-sea archaea.</title>
        <authorList>
            <person name="Li M."/>
            <person name="Baker B.J."/>
            <person name="Anantharaman K."/>
            <person name="Jain S."/>
            <person name="Breier J.A."/>
            <person name="Dick G.J."/>
        </authorList>
    </citation>
    <scope>NUCLEOTIDE SEQUENCE [LARGE SCALE GENOMIC DNA]</scope>
    <source>
        <strain evidence="7">Cayman_51_deep</strain>
    </source>
</reference>
<dbReference type="GO" id="GO:0046872">
    <property type="term" value="F:metal ion binding"/>
    <property type="evidence" value="ECO:0007669"/>
    <property type="project" value="UniProtKB-KW"/>
</dbReference>
<dbReference type="InterPro" id="IPR058240">
    <property type="entry name" value="rSAM_sf"/>
</dbReference>
<comment type="caution">
    <text evidence="7">The sequence shown here is derived from an EMBL/GenBank/DDBJ whole genome shotgun (WGS) entry which is preliminary data.</text>
</comment>
<dbReference type="Pfam" id="PF04055">
    <property type="entry name" value="Radical_SAM"/>
    <property type="match status" value="1"/>
</dbReference>
<accession>A0A2V3HTL6</accession>